<feature type="domain" description="HTH TFE/IIEalpha-type" evidence="16">
    <location>
        <begin position="14"/>
        <end position="104"/>
    </location>
</feature>
<dbReference type="Bgee" id="ENSELUG00000014666">
    <property type="expression patterns" value="Expressed in ovary and 15 other cell types or tissues"/>
</dbReference>
<evidence type="ECO:0000256" key="12">
    <source>
        <dbReference type="ARBA" id="ARBA00065242"/>
    </source>
</evidence>
<evidence type="ECO:0000256" key="3">
    <source>
        <dbReference type="ARBA" id="ARBA00022553"/>
    </source>
</evidence>
<dbReference type="FunFam" id="3.30.40.10:FF:000087">
    <property type="entry name" value="General transcription factor IIE subunit 1"/>
    <property type="match status" value="1"/>
</dbReference>
<dbReference type="PROSITE" id="PS51344">
    <property type="entry name" value="HTH_TFE_IIE"/>
    <property type="match status" value="1"/>
</dbReference>
<dbReference type="PANTHER" id="PTHR13097:SF7">
    <property type="entry name" value="GENERAL TRANSCRIPTION FACTOR IIE SUBUNIT 1"/>
    <property type="match status" value="1"/>
</dbReference>
<dbReference type="GeneID" id="105029507"/>
<reference evidence="17" key="2">
    <citation type="submission" date="2020-02" db="EMBL/GenBank/DDBJ databases">
        <title>Esox lucius (northern pike) genome, fEsoLuc1, primary haplotype.</title>
        <authorList>
            <person name="Myers G."/>
            <person name="Karagic N."/>
            <person name="Meyer A."/>
            <person name="Pippel M."/>
            <person name="Reichard M."/>
            <person name="Winkler S."/>
            <person name="Tracey A."/>
            <person name="Sims Y."/>
            <person name="Howe K."/>
            <person name="Rhie A."/>
            <person name="Formenti G."/>
            <person name="Durbin R."/>
            <person name="Fedrigo O."/>
            <person name="Jarvis E.D."/>
        </authorList>
    </citation>
    <scope>NUCLEOTIDE SEQUENCE [LARGE SCALE GENOMIC DNA]</scope>
</reference>
<dbReference type="PANTHER" id="PTHR13097">
    <property type="entry name" value="TRANSCRIPTION INITIATION FACTOR IIE, ALPHA SUBUNIT"/>
    <property type="match status" value="1"/>
</dbReference>
<dbReference type="Ensembl" id="ENSELUT00000023489.3">
    <property type="protein sequence ID" value="ENSELUP00000014634.3"/>
    <property type="gene ID" value="ENSELUG00000014666.3"/>
</dbReference>
<dbReference type="CTD" id="2960"/>
<comment type="subcellular location">
    <subcellularLocation>
        <location evidence="1">Nucleus</location>
    </subcellularLocation>
</comment>
<evidence type="ECO:0000256" key="7">
    <source>
        <dbReference type="ARBA" id="ARBA00022990"/>
    </source>
</evidence>
<dbReference type="Pfam" id="PF11521">
    <property type="entry name" value="TFIIE-A_C"/>
    <property type="match status" value="1"/>
</dbReference>
<evidence type="ECO:0000256" key="8">
    <source>
        <dbReference type="ARBA" id="ARBA00023015"/>
    </source>
</evidence>
<feature type="region of interest" description="Disordered" evidence="15">
    <location>
        <begin position="335"/>
        <end position="417"/>
    </location>
</feature>
<dbReference type="RefSeq" id="XP_010901204.1">
    <property type="nucleotide sequence ID" value="XM_010902902.4"/>
</dbReference>
<keyword evidence="5" id="KW-0863">Zinc-finger</keyword>
<dbReference type="InterPro" id="IPR002853">
    <property type="entry name" value="TFIIE_asu"/>
</dbReference>
<evidence type="ECO:0000256" key="15">
    <source>
        <dbReference type="SAM" id="MobiDB-lite"/>
    </source>
</evidence>
<keyword evidence="4" id="KW-0479">Metal-binding</keyword>
<keyword evidence="9" id="KW-0804">Transcription</keyword>
<dbReference type="Gene3D" id="6.10.140.1250">
    <property type="match status" value="1"/>
</dbReference>
<feature type="compositionally biased region" description="Low complexity" evidence="15">
    <location>
        <begin position="345"/>
        <end position="361"/>
    </location>
</feature>
<dbReference type="InterPro" id="IPR013083">
    <property type="entry name" value="Znf_RING/FYVE/PHD"/>
</dbReference>
<evidence type="ECO:0000256" key="2">
    <source>
        <dbReference type="ARBA" id="ARBA00008947"/>
    </source>
</evidence>
<dbReference type="SUPFAM" id="SSF57783">
    <property type="entry name" value="Zinc beta-ribbon"/>
    <property type="match status" value="1"/>
</dbReference>
<keyword evidence="8" id="KW-0805">Transcription regulation</keyword>
<sequence length="456" mass="50692">MSEPEVLTEVPASLKRLAKQVVRGFYGVEHALALDVLIRNPCVREEDMLELLKFDRKQLRSVLNTLKGDKFVKCRMRVETAPDGKTTRHNYYFINYRLLVNVVKYKLDHMRRRIETDERDSTNRASFRCPCCFSTFTDLEANQLFDPMTGTFRCTFCQTEVEEDESAVPKKDARTLVARFNEQIEPIYVLLRETEDVHLSNDLLEPEPGEIPALKQSRDRAAAAAGTAAGGHHREAWSTKGSTYADMYTQNVEISMGEQEEHQRRLASEGKAPRERPVWLTESTVHGGTYSDPDPLKNAGEDAAGSQTGAAGLGGGQLDENEEVMRALLIHEKRSGAGPAGSGAGAAARALTSSSAANASDSESDTSESDEDSPGAPPPVAHATVQRRPTGMEMEDDDDDEEFEEVGDDEPMVTVGGRSFSYREVSQRPELVDQMSSQEKEAYIEMGQNLFQDMYF</sequence>
<evidence type="ECO:0000256" key="9">
    <source>
        <dbReference type="ARBA" id="ARBA00023163"/>
    </source>
</evidence>
<dbReference type="InParanoid" id="A0A3P8YDG3"/>
<dbReference type="SMART" id="SM00531">
    <property type="entry name" value="TFIIE"/>
    <property type="match status" value="1"/>
</dbReference>
<reference evidence="17" key="4">
    <citation type="submission" date="2025-09" db="UniProtKB">
        <authorList>
            <consortium name="Ensembl"/>
        </authorList>
    </citation>
    <scope>IDENTIFICATION</scope>
</reference>
<feature type="compositionally biased region" description="Acidic residues" evidence="15">
    <location>
        <begin position="393"/>
        <end position="411"/>
    </location>
</feature>
<reference evidence="17" key="3">
    <citation type="submission" date="2025-08" db="UniProtKB">
        <authorList>
            <consortium name="Ensembl"/>
        </authorList>
    </citation>
    <scope>IDENTIFICATION</scope>
</reference>
<reference evidence="18" key="1">
    <citation type="journal article" date="2014" name="PLoS ONE">
        <title>The genome and linkage map of the northern pike (Esox lucius): conserved synteny revealed between the salmonid sister group and the Neoteleostei.</title>
        <authorList>
            <person name="Rondeau E.B."/>
            <person name="Minkley D.R."/>
            <person name="Leong J.S."/>
            <person name="Messmer A.M."/>
            <person name="Jantzen J.R."/>
            <person name="von Schalburg K.R."/>
            <person name="Lemon C."/>
            <person name="Bird N.H."/>
            <person name="Koop B.F."/>
        </authorList>
    </citation>
    <scope>NUCLEOTIDE SEQUENCE</scope>
</reference>
<evidence type="ECO:0000313" key="18">
    <source>
        <dbReference type="Proteomes" id="UP000265140"/>
    </source>
</evidence>
<dbReference type="Pfam" id="PF02002">
    <property type="entry name" value="TFIIE_alpha"/>
    <property type="match status" value="1"/>
</dbReference>
<evidence type="ECO:0000256" key="5">
    <source>
        <dbReference type="ARBA" id="ARBA00022771"/>
    </source>
</evidence>
<dbReference type="KEGG" id="els:105029507"/>
<comment type="subunit">
    <text evidence="12">Tetramer of two alpha and two beta chains. Interacts with TAF6/TAFII80. Interacts with ATF7IP. Interacts with SND1. Part of TBP-based Pol II pre-initiation complex (PIC), in which Pol II core assembles with general transcription factors and other specific initiation factors including GTF2E1, GTF2E2, GTF2F1, GTF2F2, TCEA1, ERCC2, ERCC3, GTF2H2, GTF2H3, GTF2H4, GTF2H5, GTF2A1, GTF2A2, GTF2B and TBP; this large multi-subunit PIC complex mediates DNA unwinding and targets Pol II core to the transcription start site where the first phosphodiester bond forms.</text>
</comment>
<evidence type="ECO:0000256" key="13">
    <source>
        <dbReference type="ARBA" id="ARBA00073913"/>
    </source>
</evidence>
<dbReference type="FunCoup" id="A0A3P8YDG3">
    <property type="interactions" value="1230"/>
</dbReference>
<evidence type="ECO:0000256" key="6">
    <source>
        <dbReference type="ARBA" id="ARBA00022833"/>
    </source>
</evidence>
<keyword evidence="7" id="KW-0007">Acetylation</keyword>
<feature type="region of interest" description="Disordered" evidence="15">
    <location>
        <begin position="257"/>
        <end position="317"/>
    </location>
</feature>
<dbReference type="OMA" id="DAIKWKV"/>
<evidence type="ECO:0000256" key="4">
    <source>
        <dbReference type="ARBA" id="ARBA00022723"/>
    </source>
</evidence>
<evidence type="ECO:0000256" key="11">
    <source>
        <dbReference type="ARBA" id="ARBA00025581"/>
    </source>
</evidence>
<dbReference type="Gene3D" id="3.30.40.10">
    <property type="entry name" value="Zinc/RING finger domain, C3HC4 (zinc finger)"/>
    <property type="match status" value="1"/>
</dbReference>
<dbReference type="GO" id="GO:0005673">
    <property type="term" value="C:transcription factor TFIIE complex"/>
    <property type="evidence" value="ECO:0007669"/>
    <property type="project" value="TreeGrafter"/>
</dbReference>
<keyword evidence="3" id="KW-0597">Phosphoprotein</keyword>
<name>A0A3P8YDG3_ESOLU</name>
<evidence type="ECO:0000256" key="14">
    <source>
        <dbReference type="ARBA" id="ARBA00080958"/>
    </source>
</evidence>
<dbReference type="InterPro" id="IPR017919">
    <property type="entry name" value="TFIIE/TFIIEa_HTH"/>
</dbReference>
<gene>
    <name evidence="17" type="primary">GTF2E1</name>
</gene>
<dbReference type="GO" id="GO:0006367">
    <property type="term" value="P:transcription initiation at RNA polymerase II promoter"/>
    <property type="evidence" value="ECO:0007669"/>
    <property type="project" value="InterPro"/>
</dbReference>
<evidence type="ECO:0000259" key="16">
    <source>
        <dbReference type="PROSITE" id="PS51344"/>
    </source>
</evidence>
<protein>
    <recommendedName>
        <fullName evidence="13">General transcription factor IIE subunit 1</fullName>
    </recommendedName>
    <alternativeName>
        <fullName evidence="14">Transcription initiation factor IIE subunit alpha</fullName>
    </alternativeName>
</protein>
<accession>A0A3P8YDG3</accession>
<organism evidence="17 18">
    <name type="scientific">Esox lucius</name>
    <name type="common">Northern pike</name>
    <dbReference type="NCBI Taxonomy" id="8010"/>
    <lineage>
        <taxon>Eukaryota</taxon>
        <taxon>Metazoa</taxon>
        <taxon>Chordata</taxon>
        <taxon>Craniata</taxon>
        <taxon>Vertebrata</taxon>
        <taxon>Euteleostomi</taxon>
        <taxon>Actinopterygii</taxon>
        <taxon>Neopterygii</taxon>
        <taxon>Teleostei</taxon>
        <taxon>Protacanthopterygii</taxon>
        <taxon>Esociformes</taxon>
        <taxon>Esocidae</taxon>
        <taxon>Esox</taxon>
    </lineage>
</organism>
<keyword evidence="18" id="KW-1185">Reference proteome</keyword>
<dbReference type="Proteomes" id="UP000265140">
    <property type="component" value="Chromosome 20"/>
</dbReference>
<dbReference type="GeneTree" id="ENSGT00390000016696"/>
<dbReference type="InterPro" id="IPR021600">
    <property type="entry name" value="TFIIE_asu_C"/>
</dbReference>
<comment type="function">
    <text evidence="11">Recruits TFIIH to the initiation complex and stimulates the RNA polymerase II C-terminal domain kinase and DNA-dependent ATPase activities of TFIIH. Both TFIIH and TFIIE are required for promoter clearance by RNA polymerase.</text>
</comment>
<dbReference type="InterPro" id="IPR024550">
    <property type="entry name" value="TFIIEa/SarR/Rpc3_HTH_dom"/>
</dbReference>
<feature type="compositionally biased region" description="Acidic residues" evidence="15">
    <location>
        <begin position="362"/>
        <end position="373"/>
    </location>
</feature>
<keyword evidence="6" id="KW-0862">Zinc</keyword>
<dbReference type="RefSeq" id="XP_010901203.1">
    <property type="nucleotide sequence ID" value="XM_010902901.5"/>
</dbReference>
<comment type="similarity">
    <text evidence="2">Belongs to the TFIIE alpha subunit family.</text>
</comment>
<proteinExistence type="inferred from homology"/>
<evidence type="ECO:0000256" key="10">
    <source>
        <dbReference type="ARBA" id="ARBA00023242"/>
    </source>
</evidence>
<evidence type="ECO:0000313" key="17">
    <source>
        <dbReference type="Ensembl" id="ENSELUP00000014634.3"/>
    </source>
</evidence>
<evidence type="ECO:0000256" key="1">
    <source>
        <dbReference type="ARBA" id="ARBA00004123"/>
    </source>
</evidence>
<dbReference type="GO" id="GO:0008270">
    <property type="term" value="F:zinc ion binding"/>
    <property type="evidence" value="ECO:0007669"/>
    <property type="project" value="UniProtKB-KW"/>
</dbReference>
<dbReference type="AlphaFoldDB" id="A0A3P8YDG3"/>
<keyword evidence="10" id="KW-0539">Nucleus</keyword>
<dbReference type="InterPro" id="IPR039997">
    <property type="entry name" value="TFE"/>
</dbReference>
<feature type="compositionally biased region" description="Basic and acidic residues" evidence="15">
    <location>
        <begin position="259"/>
        <end position="277"/>
    </location>
</feature>